<accession>A0AAW0M2S0</accession>
<reference evidence="1" key="1">
    <citation type="submission" date="2017-12" db="EMBL/GenBank/DDBJ databases">
        <authorList>
            <person name="Barbosa P."/>
            <person name="Usie A."/>
            <person name="Ramos A.M."/>
        </authorList>
    </citation>
    <scope>NUCLEOTIDE SEQUENCE</scope>
    <source>
        <strain evidence="1">HL8</strain>
        <tissue evidence="1">Leaves</tissue>
    </source>
</reference>
<organism evidence="1">
    <name type="scientific">Quercus suber</name>
    <name type="common">Cork oak</name>
    <dbReference type="NCBI Taxonomy" id="58331"/>
    <lineage>
        <taxon>Eukaryota</taxon>
        <taxon>Viridiplantae</taxon>
        <taxon>Streptophyta</taxon>
        <taxon>Embryophyta</taxon>
        <taxon>Tracheophyta</taxon>
        <taxon>Spermatophyta</taxon>
        <taxon>Magnoliopsida</taxon>
        <taxon>eudicotyledons</taxon>
        <taxon>Gunneridae</taxon>
        <taxon>Pentapetalae</taxon>
        <taxon>rosids</taxon>
        <taxon>fabids</taxon>
        <taxon>Fagales</taxon>
        <taxon>Fagaceae</taxon>
        <taxon>Quercus</taxon>
    </lineage>
</organism>
<dbReference type="AlphaFoldDB" id="A0AAW0M2S0"/>
<protein>
    <recommendedName>
        <fullName evidence="2">Transmembrane protein</fullName>
    </recommendedName>
</protein>
<dbReference type="EMBL" id="PKMF04000021">
    <property type="protein sequence ID" value="KAK7858165.1"/>
    <property type="molecule type" value="Genomic_DNA"/>
</dbReference>
<evidence type="ECO:0008006" key="2">
    <source>
        <dbReference type="Google" id="ProtNLM"/>
    </source>
</evidence>
<sequence>MEEKKKKKRPRFHMYGRRWRSNIDRKKQSLFENVNGTHSIMPVKRRAEITSPTGPNHNGPLKWAPHHILSLPIAPSVLTIYTFLL</sequence>
<evidence type="ECO:0000313" key="1">
    <source>
        <dbReference type="EMBL" id="KAK7858165.1"/>
    </source>
</evidence>
<reference evidence="1" key="2">
    <citation type="journal article" date="2018" name="Sci. Data">
        <title>The draft genome sequence of cork oak.</title>
        <authorList>
            <person name="Ramos A.M."/>
            <person name="Usie A."/>
            <person name="Barbosa P."/>
            <person name="Barros P.M."/>
            <person name="Capote T."/>
            <person name="Chaves I."/>
            <person name="Simoes F."/>
            <person name="Abreu I."/>
            <person name="Carrasquinho I."/>
            <person name="Faro C."/>
            <person name="Guimaraes J.B."/>
            <person name="Mendonca D."/>
            <person name="Nobrega F."/>
            <person name="Rodrigues L."/>
            <person name="Saibo N.J.M."/>
            <person name="Varela M.C."/>
            <person name="Egas C."/>
            <person name="Matos J."/>
            <person name="Miguel C.M."/>
            <person name="Oliveira M.M."/>
            <person name="Ricardo C.P."/>
            <person name="Goncalves S."/>
        </authorList>
    </citation>
    <scope>NUCLEOTIDE SEQUENCE [LARGE SCALE GENOMIC DNA]</scope>
    <source>
        <strain evidence="1">HL8</strain>
    </source>
</reference>
<comment type="caution">
    <text evidence="1">The sequence shown here is derived from an EMBL/GenBank/DDBJ whole genome shotgun (WGS) entry which is preliminary data.</text>
</comment>
<proteinExistence type="predicted"/>
<name>A0AAW0M2S0_QUESU</name>
<reference evidence="1" key="3">
    <citation type="submission" date="2023-07" db="EMBL/GenBank/DDBJ databases">
        <title>An improved reference 1 genome and first organelle genomes of Quercus suber.</title>
        <authorList>
            <consortium name="Genosuber Consortium"/>
            <person name="Usie A."/>
            <person name="Serra O."/>
            <person name="Barros P."/>
        </authorList>
    </citation>
    <scope>NUCLEOTIDE SEQUENCE</scope>
    <source>
        <strain evidence="1">HL8</strain>
        <tissue evidence="1">Leaves</tissue>
    </source>
</reference>
<gene>
    <name evidence="1" type="ORF">CFP56_013821</name>
</gene>